<dbReference type="EMBL" id="QUMO01000006">
    <property type="protein sequence ID" value="REF83244.1"/>
    <property type="molecule type" value="Genomic_DNA"/>
</dbReference>
<protein>
    <submittedName>
        <fullName evidence="1">Uncharacterized protein</fullName>
    </submittedName>
</protein>
<evidence type="ECO:0000313" key="2">
    <source>
        <dbReference type="Proteomes" id="UP000256900"/>
    </source>
</evidence>
<proteinExistence type="predicted"/>
<dbReference type="RefSeq" id="WP_115837763.1">
    <property type="nucleotide sequence ID" value="NZ_CP025086.1"/>
</dbReference>
<name>A0A3D9YL34_9HYPH</name>
<keyword evidence="2" id="KW-1185">Reference proteome</keyword>
<reference evidence="1 2" key="1">
    <citation type="submission" date="2018-08" db="EMBL/GenBank/DDBJ databases">
        <title>Genomic Encyclopedia of Type Strains, Phase IV (KMG-IV): sequencing the most valuable type-strain genomes for metagenomic binning, comparative biology and taxonomic classification.</title>
        <authorList>
            <person name="Goeker M."/>
        </authorList>
    </citation>
    <scope>NUCLEOTIDE SEQUENCE [LARGE SCALE GENOMIC DNA]</scope>
    <source>
        <strain evidence="1 2">BW863</strain>
    </source>
</reference>
<sequence length="143" mass="15472">MQVGLLITNGGPHSAEKWAAASAAQIIQIGAEAKGVEALEGRKLELKIIDLLEDHHAAVQTAERDALKDDPAARLETAIDPEGHDLDTKVEAIATLARGTPFEAHFASDTVKRHVREVLASHFATSIHIERSWHRDRNPAPAA</sequence>
<dbReference type="AlphaFoldDB" id="A0A3D9YL34"/>
<evidence type="ECO:0000313" key="1">
    <source>
        <dbReference type="EMBL" id="REF83244.1"/>
    </source>
</evidence>
<organism evidence="1 2">
    <name type="scientific">Methylovirgula ligni</name>
    <dbReference type="NCBI Taxonomy" id="569860"/>
    <lineage>
        <taxon>Bacteria</taxon>
        <taxon>Pseudomonadati</taxon>
        <taxon>Pseudomonadota</taxon>
        <taxon>Alphaproteobacteria</taxon>
        <taxon>Hyphomicrobiales</taxon>
        <taxon>Beijerinckiaceae</taxon>
        <taxon>Methylovirgula</taxon>
    </lineage>
</organism>
<gene>
    <name evidence="1" type="ORF">DES32_3160</name>
</gene>
<dbReference type="Proteomes" id="UP000256900">
    <property type="component" value="Unassembled WGS sequence"/>
</dbReference>
<accession>A0A3D9YL34</accession>
<comment type="caution">
    <text evidence="1">The sequence shown here is derived from an EMBL/GenBank/DDBJ whole genome shotgun (WGS) entry which is preliminary data.</text>
</comment>